<evidence type="ECO:0000256" key="1">
    <source>
        <dbReference type="ARBA" id="ARBA00023015"/>
    </source>
</evidence>
<keyword evidence="1" id="KW-0805">Transcription regulation</keyword>
<reference evidence="7 8" key="1">
    <citation type="submission" date="2024-06" db="EMBL/GenBank/DDBJ databases">
        <title>The Natural Products Discovery Center: Release of the First 8490 Sequenced Strains for Exploring Actinobacteria Biosynthetic Diversity.</title>
        <authorList>
            <person name="Kalkreuter E."/>
            <person name="Kautsar S.A."/>
            <person name="Yang D."/>
            <person name="Bader C.D."/>
            <person name="Teijaro C.N."/>
            <person name="Fluegel L."/>
            <person name="Davis C.M."/>
            <person name="Simpson J.R."/>
            <person name="Lauterbach L."/>
            <person name="Steele A.D."/>
            <person name="Gui C."/>
            <person name="Meng S."/>
            <person name="Li G."/>
            <person name="Viehrig K."/>
            <person name="Ye F."/>
            <person name="Su P."/>
            <person name="Kiefer A.F."/>
            <person name="Nichols A."/>
            <person name="Cepeda A.J."/>
            <person name="Yan W."/>
            <person name="Fan B."/>
            <person name="Jiang Y."/>
            <person name="Adhikari A."/>
            <person name="Zheng C.-J."/>
            <person name="Schuster L."/>
            <person name="Cowan T.M."/>
            <person name="Smanski M.J."/>
            <person name="Chevrette M.G."/>
            <person name="De Carvalho L.P.S."/>
            <person name="Shen B."/>
        </authorList>
    </citation>
    <scope>NUCLEOTIDE SEQUENCE [LARGE SCALE GENOMIC DNA]</scope>
    <source>
        <strain evidence="7 8">NPDC079179</strain>
    </source>
</reference>
<keyword evidence="2 4" id="KW-0238">DNA-binding</keyword>
<evidence type="ECO:0000313" key="8">
    <source>
        <dbReference type="Proteomes" id="UP001553031"/>
    </source>
</evidence>
<dbReference type="InterPro" id="IPR001647">
    <property type="entry name" value="HTH_TetR"/>
</dbReference>
<keyword evidence="8" id="KW-1185">Reference proteome</keyword>
<name>A0ABV3KD00_9MICC</name>
<keyword evidence="3" id="KW-0804">Transcription</keyword>
<dbReference type="PANTHER" id="PTHR30055">
    <property type="entry name" value="HTH-TYPE TRANSCRIPTIONAL REGULATOR RUTR"/>
    <property type="match status" value="1"/>
</dbReference>
<feature type="region of interest" description="Disordered" evidence="5">
    <location>
        <begin position="1"/>
        <end position="22"/>
    </location>
</feature>
<feature type="domain" description="HTH tetR-type" evidence="6">
    <location>
        <begin position="20"/>
        <end position="80"/>
    </location>
</feature>
<dbReference type="PRINTS" id="PR00455">
    <property type="entry name" value="HTHTETR"/>
</dbReference>
<dbReference type="EMBL" id="JBFBLL010000005">
    <property type="protein sequence ID" value="MEV8158255.1"/>
    <property type="molecule type" value="Genomic_DNA"/>
</dbReference>
<gene>
    <name evidence="7" type="ORF">AB0O96_08635</name>
</gene>
<dbReference type="PANTHER" id="PTHR30055:SF234">
    <property type="entry name" value="HTH-TYPE TRANSCRIPTIONAL REGULATOR BETI"/>
    <property type="match status" value="1"/>
</dbReference>
<comment type="caution">
    <text evidence="7">The sequence shown here is derived from an EMBL/GenBank/DDBJ whole genome shotgun (WGS) entry which is preliminary data.</text>
</comment>
<protein>
    <submittedName>
        <fullName evidence="7">Helix-turn-helix domain-containing protein</fullName>
    </submittedName>
</protein>
<feature type="DNA-binding region" description="H-T-H motif" evidence="4">
    <location>
        <begin position="43"/>
        <end position="62"/>
    </location>
</feature>
<dbReference type="Proteomes" id="UP001553031">
    <property type="component" value="Unassembled WGS sequence"/>
</dbReference>
<dbReference type="SUPFAM" id="SSF46689">
    <property type="entry name" value="Homeodomain-like"/>
    <property type="match status" value="1"/>
</dbReference>
<evidence type="ECO:0000256" key="5">
    <source>
        <dbReference type="SAM" id="MobiDB-lite"/>
    </source>
</evidence>
<evidence type="ECO:0000259" key="6">
    <source>
        <dbReference type="PROSITE" id="PS50977"/>
    </source>
</evidence>
<sequence>MIGPCTHSGRTQDGRGTRRTATRRDILAAAEELVLENGLAGLRTKDLVRRAGVSERTVFNHFDSIEDTALTRIEEYLTPLFSGLDVPADTPVAELPTAVRDRVLIRLATPAGLECLTGFVHLAAALAPDSGEILTRHVVLTLTSMGSLASSEVEAEHPQLSLEQQMRLRLYLTNLALGLGLGLARPALHHLPRETLTPLEVKDRIPPAEELVPHIEWAFQQVDAGLPQL</sequence>
<dbReference type="Pfam" id="PF00440">
    <property type="entry name" value="TetR_N"/>
    <property type="match status" value="1"/>
</dbReference>
<accession>A0ABV3KD00</accession>
<evidence type="ECO:0000256" key="4">
    <source>
        <dbReference type="PROSITE-ProRule" id="PRU00335"/>
    </source>
</evidence>
<dbReference type="InterPro" id="IPR009057">
    <property type="entry name" value="Homeodomain-like_sf"/>
</dbReference>
<evidence type="ECO:0000313" key="7">
    <source>
        <dbReference type="EMBL" id="MEV8158255.1"/>
    </source>
</evidence>
<proteinExistence type="predicted"/>
<evidence type="ECO:0000256" key="3">
    <source>
        <dbReference type="ARBA" id="ARBA00023163"/>
    </source>
</evidence>
<evidence type="ECO:0000256" key="2">
    <source>
        <dbReference type="ARBA" id="ARBA00023125"/>
    </source>
</evidence>
<dbReference type="RefSeq" id="WP_094393343.1">
    <property type="nucleotide sequence ID" value="NZ_BAAARF010000009.1"/>
</dbReference>
<dbReference type="Gene3D" id="1.10.357.10">
    <property type="entry name" value="Tetracycline Repressor, domain 2"/>
    <property type="match status" value="1"/>
</dbReference>
<organism evidence="7 8">
    <name type="scientific">Kocuria salsicia</name>
    <dbReference type="NCBI Taxonomy" id="664639"/>
    <lineage>
        <taxon>Bacteria</taxon>
        <taxon>Bacillati</taxon>
        <taxon>Actinomycetota</taxon>
        <taxon>Actinomycetes</taxon>
        <taxon>Micrococcales</taxon>
        <taxon>Micrococcaceae</taxon>
        <taxon>Kocuria</taxon>
    </lineage>
</organism>
<dbReference type="InterPro" id="IPR050109">
    <property type="entry name" value="HTH-type_TetR-like_transc_reg"/>
</dbReference>
<feature type="compositionally biased region" description="Basic and acidic residues" evidence="5">
    <location>
        <begin position="10"/>
        <end position="22"/>
    </location>
</feature>
<dbReference type="PROSITE" id="PS50977">
    <property type="entry name" value="HTH_TETR_2"/>
    <property type="match status" value="1"/>
</dbReference>